<evidence type="ECO:0008006" key="4">
    <source>
        <dbReference type="Google" id="ProtNLM"/>
    </source>
</evidence>
<reference evidence="2 3" key="1">
    <citation type="submission" date="2018-08" db="EMBL/GenBank/DDBJ databases">
        <title>Bacillus chawlae sp. nov., Bacillus glennii sp. nov., and Bacillus saganii sp. nov. Isolated from the Vehicle Assembly Building at Kennedy Space Center where the Viking Spacecraft were Assembled.</title>
        <authorList>
            <person name="Seuylemezian A."/>
            <person name="Vaishampayan P."/>
        </authorList>
    </citation>
    <scope>NUCLEOTIDE SEQUENCE [LARGE SCALE GENOMIC DNA]</scope>
    <source>
        <strain evidence="2 3">V44-8</strain>
    </source>
</reference>
<feature type="transmembrane region" description="Helical" evidence="1">
    <location>
        <begin position="12"/>
        <end position="36"/>
    </location>
</feature>
<accession>A0A372LJY7</accession>
<comment type="caution">
    <text evidence="2">The sequence shown here is derived from an EMBL/GenBank/DDBJ whole genome shotgun (WGS) entry which is preliminary data.</text>
</comment>
<feature type="transmembrane region" description="Helical" evidence="1">
    <location>
        <begin position="84"/>
        <end position="108"/>
    </location>
</feature>
<dbReference type="EMBL" id="QVTD01000001">
    <property type="protein sequence ID" value="RFU66757.1"/>
    <property type="molecule type" value="Genomic_DNA"/>
</dbReference>
<proteinExistence type="predicted"/>
<name>A0A372LJY7_9BACI</name>
<evidence type="ECO:0000313" key="3">
    <source>
        <dbReference type="Proteomes" id="UP000262939"/>
    </source>
</evidence>
<dbReference type="RefSeq" id="WP_117320728.1">
    <property type="nucleotide sequence ID" value="NZ_QVTD01000001.1"/>
</dbReference>
<dbReference type="Proteomes" id="UP000262939">
    <property type="component" value="Unassembled WGS sequence"/>
</dbReference>
<dbReference type="OrthoDB" id="849477at2"/>
<sequence length="173" mass="20458">MFGFNDFWKFFLAFFLIYPVVTIIHLSGHLFFVAIFGGTEKKVVIGHGKKLFSFWKFEIRQYYFWAGGCEFKKIKFNSRVSDTFIFLGGAIFNAVSIGVVNILIYIRVLEPSVWWYQFVYFSFIALFWSIFPMYYPSGTPSDGKAVLLLWKDEFKDKSSDDLFWRKDEEKNNP</sequence>
<protein>
    <recommendedName>
        <fullName evidence="4">DUF3267 domain-containing protein</fullName>
    </recommendedName>
</protein>
<keyword evidence="1" id="KW-1133">Transmembrane helix</keyword>
<dbReference type="AlphaFoldDB" id="A0A372LJY7"/>
<keyword evidence="1" id="KW-0812">Transmembrane</keyword>
<keyword evidence="1" id="KW-0472">Membrane</keyword>
<keyword evidence="3" id="KW-1185">Reference proteome</keyword>
<organism evidence="2 3">
    <name type="scientific">Peribacillus glennii</name>
    <dbReference type="NCBI Taxonomy" id="2303991"/>
    <lineage>
        <taxon>Bacteria</taxon>
        <taxon>Bacillati</taxon>
        <taxon>Bacillota</taxon>
        <taxon>Bacilli</taxon>
        <taxon>Bacillales</taxon>
        <taxon>Bacillaceae</taxon>
        <taxon>Peribacillus</taxon>
    </lineage>
</organism>
<evidence type="ECO:0000313" key="2">
    <source>
        <dbReference type="EMBL" id="RFU66757.1"/>
    </source>
</evidence>
<feature type="transmembrane region" description="Helical" evidence="1">
    <location>
        <begin position="114"/>
        <end position="135"/>
    </location>
</feature>
<gene>
    <name evidence="2" type="ORF">D0466_00335</name>
</gene>
<evidence type="ECO:0000256" key="1">
    <source>
        <dbReference type="SAM" id="Phobius"/>
    </source>
</evidence>